<dbReference type="PRINTS" id="PR00455">
    <property type="entry name" value="HTHTETR"/>
</dbReference>
<organism evidence="6 7">
    <name type="scientific">Methylomonas albis</name>
    <dbReference type="NCBI Taxonomy" id="1854563"/>
    <lineage>
        <taxon>Bacteria</taxon>
        <taxon>Pseudomonadati</taxon>
        <taxon>Pseudomonadota</taxon>
        <taxon>Gammaproteobacteria</taxon>
        <taxon>Methylococcales</taxon>
        <taxon>Methylococcaceae</taxon>
        <taxon>Methylomonas</taxon>
    </lineage>
</organism>
<reference evidence="6 7" key="1">
    <citation type="submission" date="2020-09" db="EMBL/GenBank/DDBJ databases">
        <title>Methylomonas albis sp. nov. and Methylomonas fluvii sp. nov.: Two cold-adapted methanotrophs from the River Elbe and an amended description of Methylovulum psychrotolerans strain Eb1.</title>
        <authorList>
            <person name="Bussmann I.K."/>
            <person name="Klings K.-W."/>
            <person name="Warnstedt J."/>
            <person name="Hoppert M."/>
            <person name="Saborowski A."/>
            <person name="Horn F."/>
            <person name="Liebner S."/>
        </authorList>
    </citation>
    <scope>NUCLEOTIDE SEQUENCE [LARGE SCALE GENOMIC DNA]</scope>
    <source>
        <strain evidence="6 7">EbA</strain>
    </source>
</reference>
<comment type="caution">
    <text evidence="6">The sequence shown here is derived from an EMBL/GenBank/DDBJ whole genome shotgun (WGS) entry which is preliminary data.</text>
</comment>
<dbReference type="RefSeq" id="WP_192376746.1">
    <property type="nucleotide sequence ID" value="NZ_CAJHIV010000001.1"/>
</dbReference>
<feature type="domain" description="HTH tetR-type" evidence="5">
    <location>
        <begin position="20"/>
        <end position="80"/>
    </location>
</feature>
<proteinExistence type="predicted"/>
<protein>
    <submittedName>
        <fullName evidence="6">TetR/AcrR family transcriptional regulator C-terminal domain-containing protein</fullName>
    </submittedName>
</protein>
<dbReference type="PANTHER" id="PTHR30055:SF234">
    <property type="entry name" value="HTH-TYPE TRANSCRIPTIONAL REGULATOR BETI"/>
    <property type="match status" value="1"/>
</dbReference>
<dbReference type="Proteomes" id="UP000652176">
    <property type="component" value="Unassembled WGS sequence"/>
</dbReference>
<evidence type="ECO:0000256" key="4">
    <source>
        <dbReference type="PROSITE-ProRule" id="PRU00335"/>
    </source>
</evidence>
<keyword evidence="7" id="KW-1185">Reference proteome</keyword>
<dbReference type="InterPro" id="IPR009057">
    <property type="entry name" value="Homeodomain-like_sf"/>
</dbReference>
<dbReference type="Pfam" id="PF14246">
    <property type="entry name" value="TetR_C_7"/>
    <property type="match status" value="1"/>
</dbReference>
<dbReference type="PROSITE" id="PS50977">
    <property type="entry name" value="HTH_TETR_2"/>
    <property type="match status" value="1"/>
</dbReference>
<keyword evidence="2 4" id="KW-0238">DNA-binding</keyword>
<dbReference type="InterPro" id="IPR039536">
    <property type="entry name" value="TetR_C_Proteobacteria"/>
</dbReference>
<dbReference type="SUPFAM" id="SSF46689">
    <property type="entry name" value="Homeodomain-like"/>
    <property type="match status" value="1"/>
</dbReference>
<dbReference type="PANTHER" id="PTHR30055">
    <property type="entry name" value="HTH-TYPE TRANSCRIPTIONAL REGULATOR RUTR"/>
    <property type="match status" value="1"/>
</dbReference>
<evidence type="ECO:0000256" key="3">
    <source>
        <dbReference type="ARBA" id="ARBA00023163"/>
    </source>
</evidence>
<evidence type="ECO:0000313" key="6">
    <source>
        <dbReference type="EMBL" id="MBD9358516.1"/>
    </source>
</evidence>
<evidence type="ECO:0000256" key="1">
    <source>
        <dbReference type="ARBA" id="ARBA00023015"/>
    </source>
</evidence>
<dbReference type="EMBL" id="JACXSS010000001">
    <property type="protein sequence ID" value="MBD9358516.1"/>
    <property type="molecule type" value="Genomic_DNA"/>
</dbReference>
<evidence type="ECO:0000259" key="5">
    <source>
        <dbReference type="PROSITE" id="PS50977"/>
    </source>
</evidence>
<evidence type="ECO:0000313" key="7">
    <source>
        <dbReference type="Proteomes" id="UP000652176"/>
    </source>
</evidence>
<feature type="DNA-binding region" description="H-T-H motif" evidence="4">
    <location>
        <begin position="43"/>
        <end position="62"/>
    </location>
</feature>
<evidence type="ECO:0000256" key="2">
    <source>
        <dbReference type="ARBA" id="ARBA00023125"/>
    </source>
</evidence>
<dbReference type="Gene3D" id="1.10.357.10">
    <property type="entry name" value="Tetracycline Repressor, domain 2"/>
    <property type="match status" value="1"/>
</dbReference>
<dbReference type="Gene3D" id="1.10.10.60">
    <property type="entry name" value="Homeodomain-like"/>
    <property type="match status" value="1"/>
</dbReference>
<dbReference type="InterPro" id="IPR001647">
    <property type="entry name" value="HTH_TetR"/>
</dbReference>
<accession>A0ABR9D5X5</accession>
<dbReference type="Pfam" id="PF00440">
    <property type="entry name" value="TetR_N"/>
    <property type="match status" value="1"/>
</dbReference>
<sequence length="217" mass="23727">MATETTKKPKVGRPKAGTETERSEYLLDSALTIFMRQGYANASIAKIAAAAGVSTRTIYERYKNKAELMLASVDRLVDSDISEMQGIDNLATMSCRDGLIALGDTLLAKVMQPDMISFYRMGVAEARQFPELSDLIENSGPQRIYQMLAEYLSGHDELSGLSATDRQRAAALFLEMLVAEPRNKALFGCLAADWDARAHVEFVVKVFLFGIAGGSSV</sequence>
<keyword evidence="1" id="KW-0805">Transcription regulation</keyword>
<keyword evidence="3" id="KW-0804">Transcription</keyword>
<gene>
    <name evidence="6" type="ORF">IE877_22000</name>
</gene>
<name>A0ABR9D5X5_9GAMM</name>
<dbReference type="InterPro" id="IPR050109">
    <property type="entry name" value="HTH-type_TetR-like_transc_reg"/>
</dbReference>